<dbReference type="Gene3D" id="3.30.9.10">
    <property type="entry name" value="D-Amino Acid Oxidase, subunit A, domain 2"/>
    <property type="match status" value="1"/>
</dbReference>
<dbReference type="PANTHER" id="PTHR46865:SF8">
    <property type="entry name" value="POSSIBLE OXIDOREDUCTASE"/>
    <property type="match status" value="1"/>
</dbReference>
<evidence type="ECO:0000259" key="1">
    <source>
        <dbReference type="Pfam" id="PF01494"/>
    </source>
</evidence>
<dbReference type="GO" id="GO:0004497">
    <property type="term" value="F:monooxygenase activity"/>
    <property type="evidence" value="ECO:0007669"/>
    <property type="project" value="UniProtKB-KW"/>
</dbReference>
<accession>A0ABZ1IEE3</accession>
<keyword evidence="2" id="KW-0503">Monooxygenase</keyword>
<dbReference type="Pfam" id="PF01494">
    <property type="entry name" value="FAD_binding_3"/>
    <property type="match status" value="1"/>
</dbReference>
<dbReference type="PANTHER" id="PTHR46865">
    <property type="entry name" value="OXIDOREDUCTASE-RELATED"/>
    <property type="match status" value="1"/>
</dbReference>
<evidence type="ECO:0000313" key="3">
    <source>
        <dbReference type="Proteomes" id="UP001330812"/>
    </source>
</evidence>
<keyword evidence="2" id="KW-0560">Oxidoreductase</keyword>
<dbReference type="EMBL" id="CP142149">
    <property type="protein sequence ID" value="WSE32454.1"/>
    <property type="molecule type" value="Genomic_DNA"/>
</dbReference>
<evidence type="ECO:0000313" key="2">
    <source>
        <dbReference type="EMBL" id="WSE32454.1"/>
    </source>
</evidence>
<reference evidence="2 3" key="1">
    <citation type="journal article" date="2015" name="Int. J. Syst. Evol. Microbiol.">
        <title>Amycolatopsis rhabdoformis sp. nov., an actinomycete isolated from a tropical forest soil.</title>
        <authorList>
            <person name="Souza W.R."/>
            <person name="Silva R.E."/>
            <person name="Goodfellow M."/>
            <person name="Busarakam K."/>
            <person name="Figueiro F.S."/>
            <person name="Ferreira D."/>
            <person name="Rodrigues-Filho E."/>
            <person name="Moraes L.A.B."/>
            <person name="Zucchi T.D."/>
        </authorList>
    </citation>
    <scope>NUCLEOTIDE SEQUENCE [LARGE SCALE GENOMIC DNA]</scope>
    <source>
        <strain evidence="2 3">NCIMB 14900</strain>
    </source>
</reference>
<organism evidence="2 3">
    <name type="scientific">Amycolatopsis rhabdoformis</name>
    <dbReference type="NCBI Taxonomy" id="1448059"/>
    <lineage>
        <taxon>Bacteria</taxon>
        <taxon>Bacillati</taxon>
        <taxon>Actinomycetota</taxon>
        <taxon>Actinomycetes</taxon>
        <taxon>Pseudonocardiales</taxon>
        <taxon>Pseudonocardiaceae</taxon>
        <taxon>Amycolatopsis</taxon>
    </lineage>
</organism>
<sequence length="404" mass="44574">MEIKQQRRRALVVGLGISGISTAVRLRQAGWEPEIVERAPGRRTGGYFVLLYEAGRASARRLGFLPAMPDRSSVDRAHYEIDRRGNRTRVPNFSDHPQGPHHMLRGDVENAAFDALPADVKIRFSTVPTKIEQDADGVDVTLQDTTSGASTTERFDLVVGADGLRSTVRRLVFGPHERYLQRFGRMICAFQLSGPLPGLAQEDGAVLLEPNRALWVFGFEDRIPTVMLTYKTDDVDAEFTSPPATRLREVFGTPTGKLLGAVLDEADAAGKDLLFDSAEQVHLDSWHRGRVVLVGDSAWCVTLYAGMGVSAGLAGADLLGTMLQRHPDDLETALTEWETRLRPSVTHWQECAGPMRVLFNPAGTRELLGRRVAARGVRYPVLGPILRRKRTRSMMVKNVDVAAA</sequence>
<dbReference type="InterPro" id="IPR036188">
    <property type="entry name" value="FAD/NAD-bd_sf"/>
</dbReference>
<dbReference type="SUPFAM" id="SSF51905">
    <property type="entry name" value="FAD/NAD(P)-binding domain"/>
    <property type="match status" value="1"/>
</dbReference>
<keyword evidence="3" id="KW-1185">Reference proteome</keyword>
<gene>
    <name evidence="2" type="ORF">VSH64_10095</name>
</gene>
<dbReference type="Gene3D" id="3.50.50.60">
    <property type="entry name" value="FAD/NAD(P)-binding domain"/>
    <property type="match status" value="1"/>
</dbReference>
<dbReference type="Proteomes" id="UP001330812">
    <property type="component" value="Chromosome"/>
</dbReference>
<name>A0ABZ1IEE3_9PSEU</name>
<protein>
    <submittedName>
        <fullName evidence="2">FAD-dependent monooxygenase</fullName>
    </submittedName>
</protein>
<dbReference type="PRINTS" id="PR00420">
    <property type="entry name" value="RNGMNOXGNASE"/>
</dbReference>
<dbReference type="InterPro" id="IPR051704">
    <property type="entry name" value="FAD_aromatic-hydroxylase"/>
</dbReference>
<dbReference type="RefSeq" id="WP_326835261.1">
    <property type="nucleotide sequence ID" value="NZ_CP142149.1"/>
</dbReference>
<proteinExistence type="predicted"/>
<feature type="domain" description="FAD-binding" evidence="1">
    <location>
        <begin position="120"/>
        <end position="171"/>
    </location>
</feature>
<dbReference type="InterPro" id="IPR002938">
    <property type="entry name" value="FAD-bd"/>
</dbReference>